<dbReference type="InterPro" id="IPR012910">
    <property type="entry name" value="Plug_dom"/>
</dbReference>
<evidence type="ECO:0000256" key="1">
    <source>
        <dbReference type="ARBA" id="ARBA00004571"/>
    </source>
</evidence>
<name>A0AA37SSH6_9BACT</name>
<dbReference type="InterPro" id="IPR036942">
    <property type="entry name" value="Beta-barrel_TonB_sf"/>
</dbReference>
<feature type="domain" description="TonB-dependent receptor plug" evidence="8">
    <location>
        <begin position="96"/>
        <end position="216"/>
    </location>
</feature>
<dbReference type="Gene3D" id="2.170.130.10">
    <property type="entry name" value="TonB-dependent receptor, plug domain"/>
    <property type="match status" value="1"/>
</dbReference>
<evidence type="ECO:0000256" key="7">
    <source>
        <dbReference type="PROSITE-ProRule" id="PRU01360"/>
    </source>
</evidence>
<gene>
    <name evidence="9" type="ORF">GCM10007940_40430</name>
</gene>
<evidence type="ECO:0000256" key="5">
    <source>
        <dbReference type="ARBA" id="ARBA00023136"/>
    </source>
</evidence>
<dbReference type="NCBIfam" id="TIGR04056">
    <property type="entry name" value="OMP_RagA_SusC"/>
    <property type="match status" value="1"/>
</dbReference>
<dbReference type="Proteomes" id="UP001156666">
    <property type="component" value="Unassembled WGS sequence"/>
</dbReference>
<keyword evidence="4 7" id="KW-0812">Transmembrane</keyword>
<keyword evidence="10" id="KW-1185">Reference proteome</keyword>
<evidence type="ECO:0000313" key="9">
    <source>
        <dbReference type="EMBL" id="GLR19427.1"/>
    </source>
</evidence>
<evidence type="ECO:0000313" key="10">
    <source>
        <dbReference type="Proteomes" id="UP001156666"/>
    </source>
</evidence>
<dbReference type="Pfam" id="PF07715">
    <property type="entry name" value="Plug"/>
    <property type="match status" value="1"/>
</dbReference>
<evidence type="ECO:0000256" key="2">
    <source>
        <dbReference type="ARBA" id="ARBA00022448"/>
    </source>
</evidence>
<dbReference type="FunFam" id="2.60.40.1120:FF:000003">
    <property type="entry name" value="Outer membrane protein Omp121"/>
    <property type="match status" value="1"/>
</dbReference>
<dbReference type="InterPro" id="IPR008969">
    <property type="entry name" value="CarboxyPept-like_regulatory"/>
</dbReference>
<sequence length="1038" mass="111920">MAQRTVSGTLTDESGEALIGANVIVKGTTTGTITDFDGNFSLEVPEAINTLVFSYAGFTTQEVDITGQSTVAVILTEGLALDEVVVTALGIKREEKSLGYSVQEIGGADLVQTQSTNIVSNLAGNVAGVQVISGAGSSLGGSAKIRIRGVNGLTGGDPLFVVDGTPISNSNFSGSTSGSDFGNLASDINPDDIDKISVLKGPSASALYGNRAKNGVVLITLKKGAKSKGIGVTASSSVSMDKVYILPSYQDEYAGGYNQDLIDYVDPVDGQTYKGLNYSADESWGPALDGTQYRPYWSWFPGADYGTTIPLAANPDNVRDFFDTGVTNQNSVSISGGGEETTFRLSYSNVNQTGVFPNSKFNKNSVGLSAGHNLTDKLKVSTSLNIVSNSGRARPEFGYNGKNPANSFNQWFQRQLDIDKMREYLTPEGIMQSWNIKSPSETGPLYWDNPFYIQNESFNTDSRSRYYGDLTLSYAITDDLNIRGSVHRDDYSQSIEYRNGSQSLDLDSYQETVYRAREDNFELIMDYAKNFGTLSFDATAGGNIRFNNYNSLNGATVGGLNTPNLFNLNASIDRPTLSSYTSNKQINSLFAAANIGYNDFLYVGATIRNDWSSALAADDNSYLYPSVSGSLVFSELLDLPTSIFSFGKLRASYAQVGSDLGVYQNNNVFSTGTPYGSTASFGLGNTLIDPNIRPALSTSYEAGVDLRFLNDKLGLDFTYYNQDSKDEILTVSIPGSTGYTSTLVNAGLFRSNGYEVTLYATPFDKKNFGWNFSFNFANNTSQVVELYEDLTNYKIADAIGGTGWGGLSVNAKVGEEYGALIGGGYTLHENGQKIISESGAFKRTGGKDLGSILPDYTGGLRTGFRVYGFDINAMFDFQIGGKFFSVSKMFNNYSGLGIATVGNNDLGNPIRNPVTEGADSGGILVEGVLEDGSPYSTHVAPSTYYGRFFGFHEEYIYDATYLKWRELSIGYSLPKNVLGGKFTKLRLSAIVKNPLLLYSKVDGIDPSEILPGSNNVVFEERGGLPGTRSFGIKLDIGL</sequence>
<dbReference type="Gene3D" id="2.60.40.1120">
    <property type="entry name" value="Carboxypeptidase-like, regulatory domain"/>
    <property type="match status" value="1"/>
</dbReference>
<reference evidence="9" key="1">
    <citation type="journal article" date="2014" name="Int. J. Syst. Evol. Microbiol.">
        <title>Complete genome sequence of Corynebacterium casei LMG S-19264T (=DSM 44701T), isolated from a smear-ripened cheese.</title>
        <authorList>
            <consortium name="US DOE Joint Genome Institute (JGI-PGF)"/>
            <person name="Walter F."/>
            <person name="Albersmeier A."/>
            <person name="Kalinowski J."/>
            <person name="Ruckert C."/>
        </authorList>
    </citation>
    <scope>NUCLEOTIDE SEQUENCE</scope>
    <source>
        <strain evidence="9">NBRC 108769</strain>
    </source>
</reference>
<evidence type="ECO:0000259" key="8">
    <source>
        <dbReference type="Pfam" id="PF07715"/>
    </source>
</evidence>
<evidence type="ECO:0000256" key="4">
    <source>
        <dbReference type="ARBA" id="ARBA00022692"/>
    </source>
</evidence>
<dbReference type="AlphaFoldDB" id="A0AA37SSH6"/>
<dbReference type="Gene3D" id="2.40.170.20">
    <property type="entry name" value="TonB-dependent receptor, beta-barrel domain"/>
    <property type="match status" value="1"/>
</dbReference>
<dbReference type="Pfam" id="PF13715">
    <property type="entry name" value="CarbopepD_reg_2"/>
    <property type="match status" value="1"/>
</dbReference>
<dbReference type="PROSITE" id="PS52016">
    <property type="entry name" value="TONB_DEPENDENT_REC_3"/>
    <property type="match status" value="1"/>
</dbReference>
<comment type="caution">
    <text evidence="9">The sequence shown here is derived from an EMBL/GenBank/DDBJ whole genome shotgun (WGS) entry which is preliminary data.</text>
</comment>
<proteinExistence type="inferred from homology"/>
<dbReference type="EMBL" id="BSOH01000027">
    <property type="protein sequence ID" value="GLR19427.1"/>
    <property type="molecule type" value="Genomic_DNA"/>
</dbReference>
<reference evidence="9" key="2">
    <citation type="submission" date="2023-01" db="EMBL/GenBank/DDBJ databases">
        <title>Draft genome sequence of Portibacter lacus strain NBRC 108769.</title>
        <authorList>
            <person name="Sun Q."/>
            <person name="Mori K."/>
        </authorList>
    </citation>
    <scope>NUCLEOTIDE SEQUENCE</scope>
    <source>
        <strain evidence="9">NBRC 108769</strain>
    </source>
</reference>
<organism evidence="9 10">
    <name type="scientific">Portibacter lacus</name>
    <dbReference type="NCBI Taxonomy" id="1099794"/>
    <lineage>
        <taxon>Bacteria</taxon>
        <taxon>Pseudomonadati</taxon>
        <taxon>Bacteroidota</taxon>
        <taxon>Saprospiria</taxon>
        <taxon>Saprospirales</taxon>
        <taxon>Haliscomenobacteraceae</taxon>
        <taxon>Portibacter</taxon>
    </lineage>
</organism>
<dbReference type="InterPro" id="IPR037066">
    <property type="entry name" value="Plug_dom_sf"/>
</dbReference>
<comment type="subcellular location">
    <subcellularLocation>
        <location evidence="1 7">Cell outer membrane</location>
        <topology evidence="1 7">Multi-pass membrane protein</topology>
    </subcellularLocation>
</comment>
<evidence type="ECO:0000256" key="3">
    <source>
        <dbReference type="ARBA" id="ARBA00022452"/>
    </source>
</evidence>
<accession>A0AA37SSH6</accession>
<dbReference type="InterPro" id="IPR023996">
    <property type="entry name" value="TonB-dep_OMP_SusC/RagA"/>
</dbReference>
<protein>
    <submittedName>
        <fullName evidence="9">SusC/RagA family TonB-linked outer membrane protein</fullName>
    </submittedName>
</protein>
<dbReference type="GO" id="GO:0009279">
    <property type="term" value="C:cell outer membrane"/>
    <property type="evidence" value="ECO:0007669"/>
    <property type="project" value="UniProtKB-SubCell"/>
</dbReference>
<keyword evidence="3 7" id="KW-1134">Transmembrane beta strand</keyword>
<keyword evidence="6 7" id="KW-0998">Cell outer membrane</keyword>
<evidence type="ECO:0000256" key="6">
    <source>
        <dbReference type="ARBA" id="ARBA00023237"/>
    </source>
</evidence>
<keyword evidence="2 7" id="KW-0813">Transport</keyword>
<dbReference type="InterPro" id="IPR039426">
    <property type="entry name" value="TonB-dep_rcpt-like"/>
</dbReference>
<keyword evidence="5 7" id="KW-0472">Membrane</keyword>
<dbReference type="SUPFAM" id="SSF56935">
    <property type="entry name" value="Porins"/>
    <property type="match status" value="1"/>
</dbReference>
<dbReference type="SUPFAM" id="SSF49464">
    <property type="entry name" value="Carboxypeptidase regulatory domain-like"/>
    <property type="match status" value="1"/>
</dbReference>
<comment type="similarity">
    <text evidence="7">Belongs to the TonB-dependent receptor family.</text>
</comment>